<organism evidence="1 2">
    <name type="scientific">Moorena producens 3L</name>
    <dbReference type="NCBI Taxonomy" id="489825"/>
    <lineage>
        <taxon>Bacteria</taxon>
        <taxon>Bacillati</taxon>
        <taxon>Cyanobacteriota</taxon>
        <taxon>Cyanophyceae</taxon>
        <taxon>Coleofasciculales</taxon>
        <taxon>Coleofasciculaceae</taxon>
        <taxon>Moorena</taxon>
    </lineage>
</organism>
<dbReference type="AlphaFoldDB" id="F4XNC6"/>
<gene>
    <name evidence="1" type="ORF">LYNGBM3L_21440</name>
</gene>
<reference evidence="2" key="1">
    <citation type="journal article" date="2011" name="Proc. Natl. Acad. Sci. U.S.A.">
        <title>Genomic insights into the physiology and ecology of the marine filamentous cyanobacterium Lyngbya majuscula.</title>
        <authorList>
            <person name="Jones A.C."/>
            <person name="Monroe E.A."/>
            <person name="Podell S."/>
            <person name="Hess W.R."/>
            <person name="Klages S."/>
            <person name="Esquenazi E."/>
            <person name="Niessen S."/>
            <person name="Hoover H."/>
            <person name="Rothmann M."/>
            <person name="Lasken R.S."/>
            <person name="Yates J.R.III."/>
            <person name="Reinhardt R."/>
            <person name="Kube M."/>
            <person name="Burkart M.D."/>
            <person name="Allen E.E."/>
            <person name="Dorrestein P.C."/>
            <person name="Gerwick W.H."/>
            <person name="Gerwick L."/>
        </authorList>
    </citation>
    <scope>NUCLEOTIDE SEQUENCE [LARGE SCALE GENOMIC DNA]</scope>
    <source>
        <strain evidence="2">3L</strain>
    </source>
</reference>
<name>F4XNC6_9CYAN</name>
<keyword evidence="2" id="KW-1185">Reference proteome</keyword>
<evidence type="ECO:0000313" key="1">
    <source>
        <dbReference type="EMBL" id="EGJ34185.1"/>
    </source>
</evidence>
<dbReference type="Proteomes" id="UP000003959">
    <property type="component" value="Unassembled WGS sequence"/>
</dbReference>
<evidence type="ECO:0000313" key="2">
    <source>
        <dbReference type="Proteomes" id="UP000003959"/>
    </source>
</evidence>
<dbReference type="HOGENOM" id="CLU_3404396_0_0_3"/>
<dbReference type="EMBL" id="GL890840">
    <property type="protein sequence ID" value="EGJ34185.1"/>
    <property type="molecule type" value="Genomic_DNA"/>
</dbReference>
<sequence>MTSSDLAAFPAVKFQSDFKTALSPEARVIL</sequence>
<protein>
    <submittedName>
        <fullName evidence="1">Uncharacterized protein</fullName>
    </submittedName>
</protein>
<accession>F4XNC6</accession>
<proteinExistence type="predicted"/>